<keyword evidence="1" id="KW-0472">Membrane</keyword>
<dbReference type="AlphaFoldDB" id="A0A9J6RHW3"/>
<reference evidence="2 3" key="1">
    <citation type="submission" date="2022-12" db="EMBL/GenBank/DDBJ databases">
        <title>Dasania phycosphaerae sp. nov., isolated from particulate material of the south coast of Korea.</title>
        <authorList>
            <person name="Jiang Y."/>
        </authorList>
    </citation>
    <scope>NUCLEOTIDE SEQUENCE [LARGE SCALE GENOMIC DNA]</scope>
    <source>
        <strain evidence="2 3">GY-19</strain>
    </source>
</reference>
<feature type="transmembrane region" description="Helical" evidence="1">
    <location>
        <begin position="38"/>
        <end position="61"/>
    </location>
</feature>
<keyword evidence="1" id="KW-1133">Transmembrane helix</keyword>
<proteinExistence type="predicted"/>
<dbReference type="RefSeq" id="WP_258329737.1">
    <property type="nucleotide sequence ID" value="NZ_JAPTGG010000001.1"/>
</dbReference>
<dbReference type="InterPro" id="IPR010865">
    <property type="entry name" value="DUF1499"/>
</dbReference>
<feature type="transmembrane region" description="Helical" evidence="1">
    <location>
        <begin position="73"/>
        <end position="91"/>
    </location>
</feature>
<accession>A0A9J6RHW3</accession>
<dbReference type="Pfam" id="PF07386">
    <property type="entry name" value="DUF1499"/>
    <property type="match status" value="1"/>
</dbReference>
<protein>
    <submittedName>
        <fullName evidence="2">DUF1499 domain-containing protein</fullName>
    </submittedName>
</protein>
<keyword evidence="3" id="KW-1185">Reference proteome</keyword>
<keyword evidence="1" id="KW-0812">Transmembrane</keyword>
<gene>
    <name evidence="2" type="ORF">O0V09_00150</name>
</gene>
<sequence length="238" mass="26208">MSKKLSLARLIKNTALILLCLLPIAALGSRFNIWPYSLGLALFAAALVGGLALQVICALWLIQKPQPQYARPLRQAALFSLPALIIIAFFMRETSSGMPLHDVSTDTSQPPLFDKAILLRGDNANSLVYTAAKAQIQARLHPELSPINTPFNKQKNYTLALASAQQLGWQVHHHDAQLGIIEAVDSTLWFGFKDDIVIRTNNQRVDIRSVSRVGKSDLGTNAKRIGKFISHFQTLASD</sequence>
<evidence type="ECO:0000313" key="2">
    <source>
        <dbReference type="EMBL" id="MCZ0863589.1"/>
    </source>
</evidence>
<dbReference type="EMBL" id="JAPTGG010000001">
    <property type="protein sequence ID" value="MCZ0863589.1"/>
    <property type="molecule type" value="Genomic_DNA"/>
</dbReference>
<organism evidence="2 3">
    <name type="scientific">Dasania phycosphaerae</name>
    <dbReference type="NCBI Taxonomy" id="2950436"/>
    <lineage>
        <taxon>Bacteria</taxon>
        <taxon>Pseudomonadati</taxon>
        <taxon>Pseudomonadota</taxon>
        <taxon>Gammaproteobacteria</taxon>
        <taxon>Cellvibrionales</taxon>
        <taxon>Spongiibacteraceae</taxon>
        <taxon>Dasania</taxon>
    </lineage>
</organism>
<name>A0A9J6RHW3_9GAMM</name>
<comment type="caution">
    <text evidence="2">The sequence shown here is derived from an EMBL/GenBank/DDBJ whole genome shotgun (WGS) entry which is preliminary data.</text>
</comment>
<evidence type="ECO:0000256" key="1">
    <source>
        <dbReference type="SAM" id="Phobius"/>
    </source>
</evidence>
<dbReference type="Proteomes" id="UP001069090">
    <property type="component" value="Unassembled WGS sequence"/>
</dbReference>
<evidence type="ECO:0000313" key="3">
    <source>
        <dbReference type="Proteomes" id="UP001069090"/>
    </source>
</evidence>